<dbReference type="EMBL" id="LSSK01000404">
    <property type="protein sequence ID" value="OMH83474.1"/>
    <property type="molecule type" value="Genomic_DNA"/>
</dbReference>
<comment type="caution">
    <text evidence="2">The sequence shown here is derived from an EMBL/GenBank/DDBJ whole genome shotgun (WGS) entry which is preliminary data.</text>
</comment>
<sequence>MVNDVDDHKLVLNLVENSSKNRQIRYMQALKSGKKIMTKLNEKLHSSSRGYESDTNKSFNSSPANKTLSSGKLENMPSKSFGYKSYTTDYDEFFKYAKGNEDENHSSKYESGVTRGKSRDVYDASKDESHYDVNQPSLIYRNISNFDARDAPKKERNYVLAFMQHVNELLFKKYFNDELLSYEIRCRVTKRIQEATRRSTPGYLEDIAYLVADACKSTKLNLDLVAKWKLNELVKVDQPSVIDHIFMINVNLMLYDAKYPLHCTKKRCCNPLCCLLHTERVTEFEKAKAFRRMINMVLNEAIRCRIIGKEEKTQIRSRLVKSHIDVDERIAVIKEIAILTMLGQTERYFALAQQSLLSIGSKWINLNDIEDQSLDQECSLDPEKVYAKAIVVNNNQYLSSILNVRRLKLDLSDSEIEHLYTLWKKIVPRANALISNVSSHQSYGAESEVSTGGVKLTLPMLLHVLVHCSEQDLQLVFLDNPKRSDPEYIENRISEIEDSSLQAVQSLGLAWSLCDNPSPDLRLLCMALLLDVGAAFYRLIYKIPPPASKLISLDTIEIGNVEDGLFSAWFEICTSIAKHESLKSTSNSRITSLLLTYICSSSDRLLLQKDDFNPELHLTLLLDLITEFRKRRPNYSAVIVNPNVYRVIQSTNSHDPEKPTRERPGRKDTNIYSMLSTEDVTQFELDRATKENFGSEFDRIYTLIDKVLPTSNRIRSLLRPVSHRGYANNPHLTINTINSSNGNNVVDSGASVSLRQSGFNKSSSRVGPSISRSEASATLGMEYPTHGLDARTVVMSRTISDRLSQTSTDQSLAEQNYGNISRLGEASLVAAEHNYETSTVEMNSKFSKTRYDTYTQIPNSQLFSEEKYSGNNKPMNIYTESISSYRGGHSQFGTTSSTQIDITNKQKNEPTKLNLGGTGLDRGSSNSTSFNEAAMMVVELSETMRSKLDVH</sequence>
<evidence type="ECO:0000313" key="3">
    <source>
        <dbReference type="Proteomes" id="UP000188320"/>
    </source>
</evidence>
<gene>
    <name evidence="2" type="ORF">AX774_g3030</name>
</gene>
<reference evidence="3" key="1">
    <citation type="submission" date="2017-01" db="EMBL/GenBank/DDBJ databases">
        <authorList>
            <person name="Wang Y."/>
            <person name="White M."/>
            <person name="Kvist S."/>
            <person name="Moncalvo J.-M."/>
        </authorList>
    </citation>
    <scope>NUCLEOTIDE SEQUENCE [LARGE SCALE GENOMIC DNA]</scope>
    <source>
        <strain evidence="3">COL-18-3</strain>
    </source>
</reference>
<organism evidence="2 3">
    <name type="scientific">Zancudomyces culisetae</name>
    <name type="common">Gut fungus</name>
    <name type="synonym">Smittium culisetae</name>
    <dbReference type="NCBI Taxonomy" id="1213189"/>
    <lineage>
        <taxon>Eukaryota</taxon>
        <taxon>Fungi</taxon>
        <taxon>Fungi incertae sedis</taxon>
        <taxon>Zoopagomycota</taxon>
        <taxon>Kickxellomycotina</taxon>
        <taxon>Harpellomycetes</taxon>
        <taxon>Harpellales</taxon>
        <taxon>Legeriomycetaceae</taxon>
        <taxon>Zancudomyces</taxon>
    </lineage>
</organism>
<dbReference type="Proteomes" id="UP000188320">
    <property type="component" value="Unassembled WGS sequence"/>
</dbReference>
<proteinExistence type="predicted"/>
<dbReference type="AlphaFoldDB" id="A0A1R1PR82"/>
<keyword evidence="3" id="KW-1185">Reference proteome</keyword>
<feature type="region of interest" description="Disordered" evidence="1">
    <location>
        <begin position="44"/>
        <end position="73"/>
    </location>
</feature>
<evidence type="ECO:0000313" key="2">
    <source>
        <dbReference type="EMBL" id="OMH83474.1"/>
    </source>
</evidence>
<accession>A0A1R1PR82</accession>
<feature type="compositionally biased region" description="Polar residues" evidence="1">
    <location>
        <begin position="56"/>
        <end position="72"/>
    </location>
</feature>
<name>A0A1R1PR82_ZANCU</name>
<feature type="region of interest" description="Disordered" evidence="1">
    <location>
        <begin position="904"/>
        <end position="927"/>
    </location>
</feature>
<protein>
    <submittedName>
        <fullName evidence="2">Uncharacterized protein</fullName>
    </submittedName>
</protein>
<evidence type="ECO:0000256" key="1">
    <source>
        <dbReference type="SAM" id="MobiDB-lite"/>
    </source>
</evidence>
<dbReference type="OrthoDB" id="5549534at2759"/>
<feature type="compositionally biased region" description="Basic and acidic residues" evidence="1">
    <location>
        <begin position="44"/>
        <end position="55"/>
    </location>
</feature>